<keyword evidence="1" id="KW-0472">Membrane</keyword>
<reference evidence="2 3" key="2">
    <citation type="journal article" date="2008" name="Science">
        <title>Environmental genomics reveals a single-species ecosystem deep within Earth.</title>
        <authorList>
            <person name="Chivian D."/>
            <person name="Brodie E.L."/>
            <person name="Alm E.J."/>
            <person name="Culley D.E."/>
            <person name="Dehal P.S."/>
            <person name="Desantis T.Z."/>
            <person name="Gihring T.M."/>
            <person name="Lapidus A."/>
            <person name="Lin L.H."/>
            <person name="Lowry S.R."/>
            <person name="Moser D.P."/>
            <person name="Richardson P.M."/>
            <person name="Southam G."/>
            <person name="Wanger G."/>
            <person name="Pratt L.M."/>
            <person name="Andersen G.L."/>
            <person name="Hazen T.C."/>
            <person name="Brockman F.J."/>
            <person name="Arkin A.P."/>
            <person name="Onstott T.C."/>
        </authorList>
    </citation>
    <scope>NUCLEOTIDE SEQUENCE [LARGE SCALE GENOMIC DNA]</scope>
    <source>
        <strain evidence="2 3">MP104C</strain>
    </source>
</reference>
<reference evidence="3" key="1">
    <citation type="submission" date="2007-10" db="EMBL/GenBank/DDBJ databases">
        <title>Complete sequence of chromosome of Desulforudis audaxviator MP104C.</title>
        <authorList>
            <person name="Copeland A."/>
            <person name="Lucas S."/>
            <person name="Lapidus A."/>
            <person name="Barry K."/>
            <person name="Glavina del Rio T."/>
            <person name="Dalin E."/>
            <person name="Tice H."/>
            <person name="Bruce D."/>
            <person name="Pitluck S."/>
            <person name="Lowry S.R."/>
            <person name="Larimer F."/>
            <person name="Land M.L."/>
            <person name="Hauser L."/>
            <person name="Kyrpides N."/>
            <person name="Ivanova N.N."/>
            <person name="Richardson P."/>
        </authorList>
    </citation>
    <scope>NUCLEOTIDE SEQUENCE [LARGE SCALE GENOMIC DNA]</scope>
    <source>
        <strain evidence="3">MP104C</strain>
    </source>
</reference>
<evidence type="ECO:0000256" key="1">
    <source>
        <dbReference type="SAM" id="Phobius"/>
    </source>
</evidence>
<keyword evidence="1" id="KW-0812">Transmembrane</keyword>
<protein>
    <submittedName>
        <fullName evidence="2">Uncharacterized protein</fullName>
    </submittedName>
</protein>
<dbReference type="HOGENOM" id="CLU_2329145_0_0_9"/>
<name>B1I3X2_DESAP</name>
<feature type="transmembrane region" description="Helical" evidence="1">
    <location>
        <begin position="49"/>
        <end position="66"/>
    </location>
</feature>
<gene>
    <name evidence="2" type="ordered locus">Daud_1228</name>
</gene>
<evidence type="ECO:0000313" key="3">
    <source>
        <dbReference type="Proteomes" id="UP000008544"/>
    </source>
</evidence>
<organism evidence="2 3">
    <name type="scientific">Desulforudis audaxviator (strain MP104C)</name>
    <dbReference type="NCBI Taxonomy" id="477974"/>
    <lineage>
        <taxon>Bacteria</taxon>
        <taxon>Bacillati</taxon>
        <taxon>Bacillota</taxon>
        <taxon>Clostridia</taxon>
        <taxon>Thermoanaerobacterales</taxon>
        <taxon>Candidatus Desulforudaceae</taxon>
        <taxon>Candidatus Desulforudis</taxon>
    </lineage>
</organism>
<proteinExistence type="predicted"/>
<dbReference type="KEGG" id="dau:Daud_1228"/>
<dbReference type="Proteomes" id="UP000008544">
    <property type="component" value="Chromosome"/>
</dbReference>
<dbReference type="AlphaFoldDB" id="B1I3X2"/>
<dbReference type="RefSeq" id="WP_012302325.1">
    <property type="nucleotide sequence ID" value="NC_010424.1"/>
</dbReference>
<accession>B1I3X2</accession>
<dbReference type="EMBL" id="CP000860">
    <property type="protein sequence ID" value="ACA59739.1"/>
    <property type="molecule type" value="Genomic_DNA"/>
</dbReference>
<dbReference type="OrthoDB" id="2468380at2"/>
<sequence length="98" mass="10859">MFFPQDGEAQKCPRCGSENVARTGYTLAIAATMLLWFGIYIMIFITPLAGMAMIVLGVLFILRVANPDRKKTRCRRCGHSWFNAKPQTGGDGGPEKTF</sequence>
<feature type="transmembrane region" description="Helical" evidence="1">
    <location>
        <begin position="24"/>
        <end position="43"/>
    </location>
</feature>
<keyword evidence="1" id="KW-1133">Transmembrane helix</keyword>
<keyword evidence="3" id="KW-1185">Reference proteome</keyword>
<evidence type="ECO:0000313" key="2">
    <source>
        <dbReference type="EMBL" id="ACA59739.1"/>
    </source>
</evidence>